<name>A0AAN6MUB7_9PEZI</name>
<feature type="compositionally biased region" description="Acidic residues" evidence="1">
    <location>
        <begin position="885"/>
        <end position="897"/>
    </location>
</feature>
<protein>
    <recommendedName>
        <fullName evidence="2">Telomeric single stranded DNA binding POT1/Cdc13 domain-containing protein</fullName>
    </recommendedName>
</protein>
<feature type="compositionally biased region" description="Polar residues" evidence="1">
    <location>
        <begin position="286"/>
        <end position="295"/>
    </location>
</feature>
<feature type="domain" description="Telomeric single stranded DNA binding POT1/Cdc13" evidence="2">
    <location>
        <begin position="1347"/>
        <end position="1492"/>
    </location>
</feature>
<feature type="region of interest" description="Disordered" evidence="1">
    <location>
        <begin position="221"/>
        <end position="787"/>
    </location>
</feature>
<feature type="compositionally biased region" description="Acidic residues" evidence="1">
    <location>
        <begin position="935"/>
        <end position="947"/>
    </location>
</feature>
<reference evidence="3" key="1">
    <citation type="journal article" date="2023" name="Mol. Phylogenet. Evol.">
        <title>Genome-scale phylogeny and comparative genomics of the fungal order Sordariales.</title>
        <authorList>
            <person name="Hensen N."/>
            <person name="Bonometti L."/>
            <person name="Westerberg I."/>
            <person name="Brannstrom I.O."/>
            <person name="Guillou S."/>
            <person name="Cros-Aarteil S."/>
            <person name="Calhoun S."/>
            <person name="Haridas S."/>
            <person name="Kuo A."/>
            <person name="Mondo S."/>
            <person name="Pangilinan J."/>
            <person name="Riley R."/>
            <person name="LaButti K."/>
            <person name="Andreopoulos B."/>
            <person name="Lipzen A."/>
            <person name="Chen C."/>
            <person name="Yan M."/>
            <person name="Daum C."/>
            <person name="Ng V."/>
            <person name="Clum A."/>
            <person name="Steindorff A."/>
            <person name="Ohm R.A."/>
            <person name="Martin F."/>
            <person name="Silar P."/>
            <person name="Natvig D.O."/>
            <person name="Lalanne C."/>
            <person name="Gautier V."/>
            <person name="Ament-Velasquez S.L."/>
            <person name="Kruys A."/>
            <person name="Hutchinson M.I."/>
            <person name="Powell A.J."/>
            <person name="Barry K."/>
            <person name="Miller A.N."/>
            <person name="Grigoriev I.V."/>
            <person name="Debuchy R."/>
            <person name="Gladieux P."/>
            <person name="Hiltunen Thoren M."/>
            <person name="Johannesson H."/>
        </authorList>
    </citation>
    <scope>NUCLEOTIDE SEQUENCE</scope>
    <source>
        <strain evidence="3">CBS 103.79</strain>
    </source>
</reference>
<dbReference type="CDD" id="cd04497">
    <property type="entry name" value="hPOT1_OB1_like"/>
    <property type="match status" value="1"/>
</dbReference>
<sequence>MALVDGTSHGDGRAVAALLSSKSPTPIAHLGPDLPDPASRVVRGEVTITWPYNSVTRTLAFLLAEPDVRLRRAKGQIRIVLQGPSAKAASESGLGAGDELLLGLAGAEFSKDVSPGRIPGARVDWQLQFDQKLVLQVKFGESGETKHIHVDHPEPEQADGPVAEATRGATPDPMAPPNILDIPSTLRKISDLPPDEYRSPAFVKRARLSYGALFEGGFDLFEEDGGVKGRGRKRTRFGRDSSAWRYSSQSPSPEPMEEEAPEDVTPKPRRRAESHQIIDVDMEQGTPESVSASVWQPQRTPAPPETPVPAPRERSTSPVQNEQTPISRIKQAPVAPPHEAEPAPTELQAQASPAERGSGFLPDAIAAGGKTAKLARPAPQDQPGEPNVPPESDTGAASQTTLFGPKAFSSTFPSFGTGVPAGPRPAVSLADQVRFGFSHTPQPTHDSSPPKPAHAPEPEFHGPDPYPLSYLGDTSAPPEYAGMSTYPDMMDEQDDTNVPSQAMPLDPPAIERFGHGQWEMSTQSPHYNPIEGGHFGPDALDEGERLAATDQPPLHADHTSPKQVPEGFAAYGRDDVSEDQQDAPENPAPPHEYEPLVENEDTISGSEVGVDDEEDEDEKEDEVAFGERVEEGDYDQRNYDVPSDDYEGLSEEEDEIELEAEERYGNGEVYDDDDGEGEEWDEDEEEYESEEEEEESEEEDFDAKGYQAMKAPRAAAPAAPVVISLLSDSEDEDEPAPAPKKPAPSAQAVRPPEPPTSSEELSGSGQPSSPSVLETVETDGATKEHVQDNVLNRIHVVDFATRLEQGTSRYQQPRAPLAGMDSGFVPAVGTSQSLGSFELSSSSEGLFVSQPNSQHAPSESSSEGLFISQPRARSPDTEDKQIDTASDEFLETTDDGSTDGGQKSESDAPEQDGTHDDFMSVEEEEQPETISESSGGDDDESLPDADDASFASQVEMVEDIDSGASEDEHMNTDKEAEEVVESEEDVDMIDAGPAQPESASVDQTATRSPQREAVGETSAIATEPVTTETASSTTAVAAESEPAQGAYDRAREEPRSTPLASNGQELATEELLGKTRLENTPKGRPEGPEASMASQNELATQTTSQGVVVDLIVPDQDGTGTHKMVTQTQEEADLVVPDSQIPVELPTVVKLDDDASQEARPAARVSTPEQNRKDEAPEDKEGSAQKSDKSGVVQNPTPPDDDLEDETMILEQLTQEQQQYCVEEAAGDTVHARSSTPDLSVTLARQAVASRRNKQPPEPVRTSPRVTRARSNSLRSNATNDTPEKEGDNSVSLARAALASPSRNTHATPAATPTTSTAAGARTKPPATMAALKSELAKRLRTDLPECLQLKSLRSHMGKFPNALVVVTTAPPAAPTRAKGGPRQYFMSFHATDPSAAPGTVVEVQMYHPHTDALPVVAPGDVVLLQKFQVVSLSGRGVGLRTGAESAWAVWDEASKGGGADGGGGAPQIRGRPVEDWDKYVGYAAAVREWFGLVMADGAAREKLERADRKLAEAGGK</sequence>
<dbReference type="Proteomes" id="UP001303889">
    <property type="component" value="Unassembled WGS sequence"/>
</dbReference>
<feature type="region of interest" description="Disordered" evidence="1">
    <location>
        <begin position="802"/>
        <end position="1326"/>
    </location>
</feature>
<dbReference type="InterPro" id="IPR012340">
    <property type="entry name" value="NA-bd_OB-fold"/>
</dbReference>
<feature type="compositionally biased region" description="Basic and acidic residues" evidence="1">
    <location>
        <begin position="902"/>
        <end position="918"/>
    </location>
</feature>
<feature type="compositionally biased region" description="Polar residues" evidence="1">
    <location>
        <begin position="316"/>
        <end position="326"/>
    </location>
</feature>
<dbReference type="GO" id="GO:0003677">
    <property type="term" value="F:DNA binding"/>
    <property type="evidence" value="ECO:0007669"/>
    <property type="project" value="InterPro"/>
</dbReference>
<dbReference type="EMBL" id="MU855327">
    <property type="protein sequence ID" value="KAK3906433.1"/>
    <property type="molecule type" value="Genomic_DNA"/>
</dbReference>
<feature type="compositionally biased region" description="Low complexity" evidence="1">
    <location>
        <begin position="711"/>
        <end position="720"/>
    </location>
</feature>
<feature type="compositionally biased region" description="Low complexity" evidence="1">
    <location>
        <begin position="1290"/>
        <end position="1323"/>
    </location>
</feature>
<feature type="compositionally biased region" description="Basic and acidic residues" evidence="1">
    <location>
        <begin position="1170"/>
        <end position="1189"/>
    </location>
</feature>
<feature type="compositionally biased region" description="Acidic residues" evidence="1">
    <location>
        <begin position="669"/>
        <end position="701"/>
    </location>
</feature>
<dbReference type="GO" id="GO:0000781">
    <property type="term" value="C:chromosome, telomeric region"/>
    <property type="evidence" value="ECO:0007669"/>
    <property type="project" value="InterPro"/>
</dbReference>
<keyword evidence="4" id="KW-1185">Reference proteome</keyword>
<feature type="compositionally biased region" description="Acidic residues" evidence="1">
    <location>
        <begin position="642"/>
        <end position="660"/>
    </location>
</feature>
<reference evidence="3" key="2">
    <citation type="submission" date="2023-05" db="EMBL/GenBank/DDBJ databases">
        <authorList>
            <consortium name="Lawrence Berkeley National Laboratory"/>
            <person name="Steindorff A."/>
            <person name="Hensen N."/>
            <person name="Bonometti L."/>
            <person name="Westerberg I."/>
            <person name="Brannstrom I.O."/>
            <person name="Guillou S."/>
            <person name="Cros-Aarteil S."/>
            <person name="Calhoun S."/>
            <person name="Haridas S."/>
            <person name="Kuo A."/>
            <person name="Mondo S."/>
            <person name="Pangilinan J."/>
            <person name="Riley R."/>
            <person name="Labutti K."/>
            <person name="Andreopoulos B."/>
            <person name="Lipzen A."/>
            <person name="Chen C."/>
            <person name="Yanf M."/>
            <person name="Daum C."/>
            <person name="Ng V."/>
            <person name="Clum A."/>
            <person name="Ohm R."/>
            <person name="Martin F."/>
            <person name="Silar P."/>
            <person name="Natvig D."/>
            <person name="Lalanne C."/>
            <person name="Gautier V."/>
            <person name="Ament-Velasquez S.L."/>
            <person name="Kruys A."/>
            <person name="Hutchinson M.I."/>
            <person name="Powell A.J."/>
            <person name="Barry K."/>
            <person name="Miller A.N."/>
            <person name="Grigoriev I.V."/>
            <person name="Debuchy R."/>
            <person name="Gladieux P."/>
            <person name="Thoren M.H."/>
            <person name="Johannesson H."/>
        </authorList>
    </citation>
    <scope>NUCLEOTIDE SEQUENCE</scope>
    <source>
        <strain evidence="3">CBS 103.79</strain>
    </source>
</reference>
<gene>
    <name evidence="3" type="ORF">C8A05DRAFT_11835</name>
</gene>
<feature type="compositionally biased region" description="Low complexity" evidence="1">
    <location>
        <begin position="1021"/>
        <end position="1043"/>
    </location>
</feature>
<proteinExistence type="predicted"/>
<dbReference type="GO" id="GO:0000723">
    <property type="term" value="P:telomere maintenance"/>
    <property type="evidence" value="ECO:0007669"/>
    <property type="project" value="InterPro"/>
</dbReference>
<feature type="compositionally biased region" description="Polar residues" evidence="1">
    <location>
        <begin position="1092"/>
        <end position="1106"/>
    </location>
</feature>
<feature type="compositionally biased region" description="Acidic residues" evidence="1">
    <location>
        <begin position="1199"/>
        <end position="1208"/>
    </location>
</feature>
<organism evidence="3 4">
    <name type="scientific">Staphylotrichum tortipilum</name>
    <dbReference type="NCBI Taxonomy" id="2831512"/>
    <lineage>
        <taxon>Eukaryota</taxon>
        <taxon>Fungi</taxon>
        <taxon>Dikarya</taxon>
        <taxon>Ascomycota</taxon>
        <taxon>Pezizomycotina</taxon>
        <taxon>Sordariomycetes</taxon>
        <taxon>Sordariomycetidae</taxon>
        <taxon>Sordariales</taxon>
        <taxon>Chaetomiaceae</taxon>
        <taxon>Staphylotrichum</taxon>
    </lineage>
</organism>
<feature type="compositionally biased region" description="Acidic residues" evidence="1">
    <location>
        <begin position="975"/>
        <end position="988"/>
    </location>
</feature>
<feature type="compositionally biased region" description="Polar residues" evidence="1">
    <location>
        <begin position="851"/>
        <end position="863"/>
    </location>
</feature>
<feature type="compositionally biased region" description="Polar residues" evidence="1">
    <location>
        <begin position="997"/>
        <end position="1008"/>
    </location>
</feature>
<dbReference type="Gene3D" id="2.40.50.140">
    <property type="entry name" value="Nucleic acid-binding proteins"/>
    <property type="match status" value="1"/>
</dbReference>
<feature type="compositionally biased region" description="Polar residues" evidence="1">
    <location>
        <begin position="395"/>
        <end position="414"/>
    </location>
</feature>
<evidence type="ECO:0000259" key="2">
    <source>
        <dbReference type="SMART" id="SM00976"/>
    </source>
</evidence>
<feature type="compositionally biased region" description="Basic and acidic residues" evidence="1">
    <location>
        <begin position="625"/>
        <end position="638"/>
    </location>
</feature>
<feature type="compositionally biased region" description="Pro residues" evidence="1">
    <location>
        <begin position="300"/>
        <end position="310"/>
    </location>
</feature>
<feature type="compositionally biased region" description="Basic and acidic residues" evidence="1">
    <location>
        <begin position="873"/>
        <end position="882"/>
    </location>
</feature>
<feature type="compositionally biased region" description="Basic and acidic residues" evidence="1">
    <location>
        <begin position="1071"/>
        <end position="1087"/>
    </location>
</feature>
<evidence type="ECO:0000313" key="4">
    <source>
        <dbReference type="Proteomes" id="UP001303889"/>
    </source>
</evidence>
<feature type="compositionally biased region" description="Acidic residues" evidence="1">
    <location>
        <begin position="956"/>
        <end position="965"/>
    </location>
</feature>
<evidence type="ECO:0000256" key="1">
    <source>
        <dbReference type="SAM" id="MobiDB-lite"/>
    </source>
</evidence>
<accession>A0AAN6MUB7</accession>
<evidence type="ECO:0000313" key="3">
    <source>
        <dbReference type="EMBL" id="KAK3906433.1"/>
    </source>
</evidence>
<dbReference type="SUPFAM" id="SSF50249">
    <property type="entry name" value="Nucleic acid-binding proteins"/>
    <property type="match status" value="1"/>
</dbReference>
<feature type="compositionally biased region" description="Polar residues" evidence="1">
    <location>
        <begin position="1269"/>
        <end position="1281"/>
    </location>
</feature>
<dbReference type="SMART" id="SM00976">
    <property type="entry name" value="Telo_bind"/>
    <property type="match status" value="1"/>
</dbReference>
<dbReference type="InterPro" id="IPR011564">
    <property type="entry name" value="Telomer_end-bd_POT1/Cdc13"/>
</dbReference>
<comment type="caution">
    <text evidence="3">The sequence shown here is derived from an EMBL/GenBank/DDBJ whole genome shotgun (WGS) entry which is preliminary data.</text>
</comment>
<feature type="compositionally biased region" description="Low complexity" evidence="1">
    <location>
        <begin position="831"/>
        <end position="850"/>
    </location>
</feature>
<feature type="compositionally biased region" description="Acidic residues" evidence="1">
    <location>
        <begin position="609"/>
        <end position="624"/>
    </location>
</feature>